<accession>A0A8H6QMY6</accession>
<dbReference type="NCBIfam" id="TIGR03429">
    <property type="entry name" value="arom_pren_DMATS"/>
    <property type="match status" value="1"/>
</dbReference>
<evidence type="ECO:0000313" key="3">
    <source>
        <dbReference type="EMBL" id="KAF7176535.1"/>
    </source>
</evidence>
<name>A0A8H6QMY6_9EURO</name>
<dbReference type="InterPro" id="IPR033964">
    <property type="entry name" value="ABBA"/>
</dbReference>
<gene>
    <name evidence="3" type="ORF">CNMCM7691_002853</name>
</gene>
<comment type="caution">
    <text evidence="3">The sequence shown here is derived from an EMBL/GenBank/DDBJ whole genome shotgun (WGS) entry which is preliminary data.</text>
</comment>
<organism evidence="3 4">
    <name type="scientific">Aspergillus felis</name>
    <dbReference type="NCBI Taxonomy" id="1287682"/>
    <lineage>
        <taxon>Eukaryota</taxon>
        <taxon>Fungi</taxon>
        <taxon>Dikarya</taxon>
        <taxon>Ascomycota</taxon>
        <taxon>Pezizomycotina</taxon>
        <taxon>Eurotiomycetes</taxon>
        <taxon>Eurotiomycetidae</taxon>
        <taxon>Eurotiales</taxon>
        <taxon>Aspergillaceae</taxon>
        <taxon>Aspergillus</taxon>
        <taxon>Aspergillus subgen. Fumigati</taxon>
    </lineage>
</organism>
<dbReference type="CDD" id="cd13929">
    <property type="entry name" value="PT-DMATS_CymD"/>
    <property type="match status" value="1"/>
</dbReference>
<reference evidence="3" key="1">
    <citation type="submission" date="2020-06" db="EMBL/GenBank/DDBJ databases">
        <title>Draft genome sequences of strains closely related to Aspergillus parafelis and Aspergillus hiratsukae.</title>
        <authorList>
            <person name="Dos Santos R.A.C."/>
            <person name="Rivero-Menendez O."/>
            <person name="Steenwyk J.L."/>
            <person name="Mead M.E."/>
            <person name="Goldman G.H."/>
            <person name="Alastruey-Izquierdo A."/>
            <person name="Rokas A."/>
        </authorList>
    </citation>
    <scope>NUCLEOTIDE SEQUENCE</scope>
    <source>
        <strain evidence="3">CNM-CM7691</strain>
    </source>
</reference>
<dbReference type="SFLD" id="SFLDS00036">
    <property type="entry name" value="Aromatic_Prenyltransferase"/>
    <property type="match status" value="1"/>
</dbReference>
<evidence type="ECO:0000256" key="2">
    <source>
        <dbReference type="ARBA" id="ARBA00022679"/>
    </source>
</evidence>
<dbReference type="GO" id="GO:0016765">
    <property type="term" value="F:transferase activity, transferring alkyl or aryl (other than methyl) groups"/>
    <property type="evidence" value="ECO:0007669"/>
    <property type="project" value="InterPro"/>
</dbReference>
<dbReference type="AlphaFoldDB" id="A0A8H6QMY6"/>
<dbReference type="GO" id="GO:0009820">
    <property type="term" value="P:alkaloid metabolic process"/>
    <property type="evidence" value="ECO:0007669"/>
    <property type="project" value="InterPro"/>
</dbReference>
<comment type="similarity">
    <text evidence="1">Belongs to the tryptophan dimethylallyltransferase family.</text>
</comment>
<keyword evidence="4" id="KW-1185">Reference proteome</keyword>
<dbReference type="PANTHER" id="PTHR40627">
    <property type="entry name" value="INDOLE PRENYLTRANSFERASE TDIB-RELATED"/>
    <property type="match status" value="1"/>
</dbReference>
<proteinExistence type="inferred from homology"/>
<dbReference type="PANTHER" id="PTHR40627:SF3">
    <property type="entry name" value="PRENYLTRANSFERASE ASQH2-RELATED"/>
    <property type="match status" value="1"/>
</dbReference>
<dbReference type="Proteomes" id="UP000641853">
    <property type="component" value="Unassembled WGS sequence"/>
</dbReference>
<evidence type="ECO:0000313" key="4">
    <source>
        <dbReference type="Proteomes" id="UP000641853"/>
    </source>
</evidence>
<protein>
    <recommendedName>
        <fullName evidence="5">Dimethylallyl tryptophan synthase</fullName>
    </recommendedName>
</protein>
<dbReference type="EMBL" id="JACBAG010001911">
    <property type="protein sequence ID" value="KAF7176535.1"/>
    <property type="molecule type" value="Genomic_DNA"/>
</dbReference>
<dbReference type="InterPro" id="IPR017795">
    <property type="entry name" value="ABBA_NscD-like"/>
</dbReference>
<evidence type="ECO:0000256" key="1">
    <source>
        <dbReference type="ARBA" id="ARBA00010209"/>
    </source>
</evidence>
<sequence length="416" mass="47284">MTIHPQNHDLPTGSAMKSAPFEALDLVFHFEDEAQRQWWKQAGPVLGQHLLLANYDINKQYQYLCFFGLHIIPILGPGPGSGYDYHPLEISQNFQRSGSTIRLGFQPRAYSSRVSPQDPFGELSTEEAMARLGQVTGVELDLQPYHLLASHLNLTKKEEKELLQPTCYNSLSPSFKTQGLLAVELPRTGSITLKGYWFLSAKSMVTKTPISELSFQAFRNIDDGKDLLIPALRPIEEYFAEMKMKPANPSTPQTTEFATVACDHVDMSRTRFKLYLYECLWKYDRLADIYTLGGRLKNAPGIAEGLELLREIWSILQIPEGYHFASLQNSLLRKSTNAESCGEASKSASEEREFFDDQALIFNFEIRPGEIWPQPKVYFPLAYLTDSKAADAVVALFEKLGWKEEARRYKDNLKTY</sequence>
<evidence type="ECO:0008006" key="5">
    <source>
        <dbReference type="Google" id="ProtNLM"/>
    </source>
</evidence>
<keyword evidence="2" id="KW-0808">Transferase</keyword>
<dbReference type="Pfam" id="PF11991">
    <property type="entry name" value="Trp_DMAT"/>
    <property type="match status" value="1"/>
</dbReference>